<evidence type="ECO:0000256" key="2">
    <source>
        <dbReference type="ARBA" id="ARBA00009665"/>
    </source>
</evidence>
<feature type="non-terminal residue" evidence="13">
    <location>
        <position position="1"/>
    </location>
</feature>
<keyword evidence="8 10" id="KW-0472">Membrane</keyword>
<comment type="subcellular location">
    <subcellularLocation>
        <location evidence="1">Cell membrane</location>
        <topology evidence="1">Multi-pass membrane protein</topology>
    </subcellularLocation>
</comment>
<protein>
    <submittedName>
        <fullName evidence="13">Phosphate transporter PHO1-like 9</fullName>
    </submittedName>
</protein>
<evidence type="ECO:0000256" key="3">
    <source>
        <dbReference type="ARBA" id="ARBA00022448"/>
    </source>
</evidence>
<dbReference type="PROSITE" id="PS51380">
    <property type="entry name" value="EXS"/>
    <property type="match status" value="1"/>
</dbReference>
<evidence type="ECO:0000313" key="14">
    <source>
        <dbReference type="Proteomes" id="UP000685013"/>
    </source>
</evidence>
<feature type="domain" description="SPX" evidence="12">
    <location>
        <begin position="142"/>
        <end position="469"/>
    </location>
</feature>
<keyword evidence="3" id="KW-0813">Transport</keyword>
<dbReference type="PANTHER" id="PTHR10783">
    <property type="entry name" value="XENOTROPIC AND POLYTROPIC RETROVIRUS RECEPTOR 1-RELATED"/>
    <property type="match status" value="1"/>
</dbReference>
<dbReference type="InterPro" id="IPR034092">
    <property type="entry name" value="PHO1_SPX"/>
</dbReference>
<evidence type="ECO:0000256" key="6">
    <source>
        <dbReference type="ARBA" id="ARBA00022692"/>
    </source>
</evidence>
<dbReference type="GO" id="GO:0016036">
    <property type="term" value="P:cellular response to phosphate starvation"/>
    <property type="evidence" value="ECO:0007669"/>
    <property type="project" value="TreeGrafter"/>
</dbReference>
<evidence type="ECO:0000256" key="7">
    <source>
        <dbReference type="ARBA" id="ARBA00022989"/>
    </source>
</evidence>
<dbReference type="GO" id="GO:0005886">
    <property type="term" value="C:plasma membrane"/>
    <property type="evidence" value="ECO:0007669"/>
    <property type="project" value="UniProtKB-SubCell"/>
</dbReference>
<dbReference type="CDD" id="cd14476">
    <property type="entry name" value="SPX_PHO1_like"/>
    <property type="match status" value="1"/>
</dbReference>
<comment type="similarity">
    <text evidence="2">Belongs to the SYG1 (TC 2.A.94) family.</text>
</comment>
<evidence type="ECO:0000256" key="1">
    <source>
        <dbReference type="ARBA" id="ARBA00004651"/>
    </source>
</evidence>
<feature type="transmembrane region" description="Helical" evidence="10">
    <location>
        <begin position="833"/>
        <end position="854"/>
    </location>
</feature>
<comment type="function">
    <text evidence="9">May transport inorganic phosphate (Pi).</text>
</comment>
<dbReference type="Pfam" id="PF03124">
    <property type="entry name" value="EXS"/>
    <property type="match status" value="1"/>
</dbReference>
<evidence type="ECO:0000256" key="5">
    <source>
        <dbReference type="ARBA" id="ARBA00022592"/>
    </source>
</evidence>
<feature type="transmembrane region" description="Helical" evidence="10">
    <location>
        <begin position="866"/>
        <end position="882"/>
    </location>
</feature>
<reference evidence="13 14" key="1">
    <citation type="journal article" date="2021" name="Hortic Res">
        <title>The domestication of Cucurbita argyrosperma as revealed by the genome of its wild relative.</title>
        <authorList>
            <person name="Barrera-Redondo J."/>
            <person name="Sanchez-de la Vega G."/>
            <person name="Aguirre-Liguori J.A."/>
            <person name="Castellanos-Morales G."/>
            <person name="Gutierrez-Guerrero Y.T."/>
            <person name="Aguirre-Dugua X."/>
            <person name="Aguirre-Planter E."/>
            <person name="Tenaillon M.I."/>
            <person name="Lira-Saade R."/>
            <person name="Eguiarte L.E."/>
        </authorList>
    </citation>
    <scope>NUCLEOTIDE SEQUENCE [LARGE SCALE GENOMIC DNA]</scope>
    <source>
        <strain evidence="13">JBR-2021</strain>
    </source>
</reference>
<evidence type="ECO:0000313" key="13">
    <source>
        <dbReference type="EMBL" id="KAG6602510.1"/>
    </source>
</evidence>
<feature type="transmembrane region" description="Helical" evidence="10">
    <location>
        <begin position="563"/>
        <end position="584"/>
    </location>
</feature>
<keyword evidence="7 10" id="KW-1133">Transmembrane helix</keyword>
<dbReference type="EMBL" id="JAGKQH010000004">
    <property type="protein sequence ID" value="KAG6602510.1"/>
    <property type="molecule type" value="Genomic_DNA"/>
</dbReference>
<evidence type="ECO:0000256" key="4">
    <source>
        <dbReference type="ARBA" id="ARBA00022475"/>
    </source>
</evidence>
<evidence type="ECO:0000256" key="10">
    <source>
        <dbReference type="SAM" id="Phobius"/>
    </source>
</evidence>
<keyword evidence="5" id="KW-0592">Phosphate transport</keyword>
<feature type="transmembrane region" description="Helical" evidence="10">
    <location>
        <begin position="520"/>
        <end position="543"/>
    </location>
</feature>
<feature type="transmembrane region" description="Helical" evidence="10">
    <location>
        <begin position="608"/>
        <end position="627"/>
    </location>
</feature>
<keyword evidence="6 10" id="KW-0812">Transmembrane</keyword>
<keyword evidence="4" id="KW-1003">Cell membrane</keyword>
<evidence type="ECO:0000256" key="9">
    <source>
        <dbReference type="ARBA" id="ARBA00043939"/>
    </source>
</evidence>
<dbReference type="AlphaFoldDB" id="A0AAV6NXC1"/>
<dbReference type="GO" id="GO:0005802">
    <property type="term" value="C:trans-Golgi network"/>
    <property type="evidence" value="ECO:0007669"/>
    <property type="project" value="TreeGrafter"/>
</dbReference>
<dbReference type="PROSITE" id="PS51382">
    <property type="entry name" value="SPX"/>
    <property type="match status" value="1"/>
</dbReference>
<feature type="transmembrane region" description="Helical" evidence="10">
    <location>
        <begin position="732"/>
        <end position="747"/>
    </location>
</feature>
<dbReference type="InterPro" id="IPR004342">
    <property type="entry name" value="EXS_C"/>
</dbReference>
<organism evidence="13 14">
    <name type="scientific">Cucurbita argyrosperma subsp. sororia</name>
    <dbReference type="NCBI Taxonomy" id="37648"/>
    <lineage>
        <taxon>Eukaryota</taxon>
        <taxon>Viridiplantae</taxon>
        <taxon>Streptophyta</taxon>
        <taxon>Embryophyta</taxon>
        <taxon>Tracheophyta</taxon>
        <taxon>Spermatophyta</taxon>
        <taxon>Magnoliopsida</taxon>
        <taxon>eudicotyledons</taxon>
        <taxon>Gunneridae</taxon>
        <taxon>Pentapetalae</taxon>
        <taxon>rosids</taxon>
        <taxon>fabids</taxon>
        <taxon>Cucurbitales</taxon>
        <taxon>Cucurbitaceae</taxon>
        <taxon>Cucurbiteae</taxon>
        <taxon>Cucurbita</taxon>
    </lineage>
</organism>
<dbReference type="InterPro" id="IPR004331">
    <property type="entry name" value="SPX_dom"/>
</dbReference>
<accession>A0AAV6NXC1</accession>
<dbReference type="Proteomes" id="UP000685013">
    <property type="component" value="Chromosome 4"/>
</dbReference>
<feature type="transmembrane region" description="Helical" evidence="10">
    <location>
        <begin position="647"/>
        <end position="665"/>
    </location>
</feature>
<gene>
    <name evidence="13" type="primary">PHO1-H9</name>
    <name evidence="13" type="ORF">SDJN03_07743</name>
</gene>
<feature type="transmembrane region" description="Helical" evidence="10">
    <location>
        <begin position="790"/>
        <end position="812"/>
    </location>
</feature>
<comment type="caution">
    <text evidence="13">The sequence shown here is derived from an EMBL/GenBank/DDBJ whole genome shotgun (WGS) entry which is preliminary data.</text>
</comment>
<dbReference type="PANTHER" id="PTHR10783:SF124">
    <property type="entry name" value="PHOSPHATE TRANSPORTER PHO1 HOMOLOG 9"/>
    <property type="match status" value="1"/>
</dbReference>
<evidence type="ECO:0000259" key="11">
    <source>
        <dbReference type="PROSITE" id="PS51380"/>
    </source>
</evidence>
<name>A0AAV6NXC1_9ROSI</name>
<feature type="domain" description="EXS" evidence="11">
    <location>
        <begin position="728"/>
        <end position="923"/>
    </location>
</feature>
<evidence type="ECO:0000256" key="8">
    <source>
        <dbReference type="ARBA" id="ARBA00023136"/>
    </source>
</evidence>
<dbReference type="GO" id="GO:0000822">
    <property type="term" value="F:inositol hexakisphosphate binding"/>
    <property type="evidence" value="ECO:0007669"/>
    <property type="project" value="TreeGrafter"/>
</dbReference>
<evidence type="ECO:0000259" key="12">
    <source>
        <dbReference type="PROSITE" id="PS51382"/>
    </source>
</evidence>
<dbReference type="GO" id="GO:0006817">
    <property type="term" value="P:phosphate ion transport"/>
    <property type="evidence" value="ECO:0007669"/>
    <property type="project" value="UniProtKB-KW"/>
</dbReference>
<sequence length="923" mass="106323">MSSNSGYIEGNENKIELNFREIFRRILVPRSIAIDKSVLADFKWDHNVPLAVASRAILIYTRSNAKQLVLELLRMWDILHSNPSHLIGPLIRLLETTQPEKESPFLAENEIHEASELQQSQKICAYITHLHLQKAGLGLVKMKFGKEFLSQMVPEWQEAYLDYNNLKAVLAEVSLSKQPKASDASGKLKRKVSLYRAFSGLTGRRHSPRMQDDAIITNIVQNGSEESYQSMFFMSSDQGGENEVVFFRRLDYEFNKVVRFYKKKVGELIVEAEELSKQMDILIALKIKVENPDVAFEDVNEHVDLAGSVATSTCNSINGRVSDCIFEGRSHLEITQEVEGEDDAASVDEDMEAKEAKGHCRKGSRGSIQATQELRPAPLDFLPHVRINISPETPASTIKYMVARSKARLSYNKTELRKSEELMTRALIQFYQKLQVLKGYSFLNTLAISKILKKYEKITSRKVSKVYLDMVDKSPLGCTIELTRLIERVEAAFIKHFANGNRRRGMDILRRKIRRERHGITFFSGFFFGCALALIVAIVLVIHLRDIFESEGRNQYMNNIFPLYSFFGFIILHLMIYSANIYFWRRYRVNYTFMFGLKQGTELGHREVFFLSSGLAVLTLACVLSHLDMEIDPETKSYEALTESIPLALLTAVLLIIFCPFNIIFRSSRFFLIRSAFRLVCAPFYKVTMEDFFLADQLTSQVQAFRSLEFYICYYGWGDFIRRTNSCSQSKIFEAFYFVVAIIPYWIRTLQCIRRLIEDKDVKHVFNGLKYFSTIVAIAMRTSNDLNMGLTWRTLALVSSVVATISGTYWDIVCDWGLLRRNSKNPWLRDKLLISNKSVYFAAIVLNVLLRLAWMQSVLGFREAPFIHRQALIAIVAVLEIIRRGIWNFFRLENEHLNNVGKYRAFNSVPLPFNYDNEEMRTG</sequence>
<proteinExistence type="inferred from homology"/>
<dbReference type="Pfam" id="PF03105">
    <property type="entry name" value="SPX"/>
    <property type="match status" value="1"/>
</dbReference>
<keyword evidence="14" id="KW-1185">Reference proteome</keyword>